<dbReference type="RefSeq" id="WP_173270514.1">
    <property type="nucleotide sequence ID" value="NZ_AP021889.1"/>
</dbReference>
<feature type="domain" description="Amphi-Trp" evidence="2">
    <location>
        <begin position="1"/>
        <end position="82"/>
    </location>
</feature>
<dbReference type="KEGG" id="tse:THMIRHAS_05270"/>
<accession>A0A6F8PT01</accession>
<dbReference type="Pfam" id="PF20068">
    <property type="entry name" value="Amphi-Trp"/>
    <property type="match status" value="1"/>
</dbReference>
<dbReference type="Proteomes" id="UP000501726">
    <property type="component" value="Chromosome"/>
</dbReference>
<feature type="region of interest" description="Disordered" evidence="1">
    <location>
        <begin position="75"/>
        <end position="99"/>
    </location>
</feature>
<evidence type="ECO:0000259" key="2">
    <source>
        <dbReference type="Pfam" id="PF20068"/>
    </source>
</evidence>
<protein>
    <recommendedName>
        <fullName evidence="2">Amphi-Trp domain-containing protein</fullName>
    </recommendedName>
</protein>
<evidence type="ECO:0000256" key="1">
    <source>
        <dbReference type="SAM" id="MobiDB-lite"/>
    </source>
</evidence>
<dbReference type="AlphaFoldDB" id="A0A6F8PT01"/>
<feature type="compositionally biased region" description="Basic residues" evidence="1">
    <location>
        <begin position="89"/>
        <end position="99"/>
    </location>
</feature>
<reference evidence="4" key="1">
    <citation type="submission" date="2019-11" db="EMBL/GenBank/DDBJ databases">
        <title>Isolation and characterization of two novel species in the genus Thiomicrorhabdus.</title>
        <authorList>
            <person name="Mochizuki J."/>
            <person name="Kojima H."/>
            <person name="Fukui M."/>
        </authorList>
    </citation>
    <scope>NUCLEOTIDE SEQUENCE [LARGE SCALE GENOMIC DNA]</scope>
    <source>
        <strain evidence="4">aks77</strain>
    </source>
</reference>
<dbReference type="EMBL" id="AP021889">
    <property type="protein sequence ID" value="BBP45154.1"/>
    <property type="molecule type" value="Genomic_DNA"/>
</dbReference>
<sequence>MAKKTQYFEHESLQDRDAVVNYLHALANAVKTGEILLSDGDEKQIMQPSDLTLMSLKASSTKKSQSLRIKLTWNKQTDEEPDNEPLFIKAKKAKKPKKS</sequence>
<dbReference type="InterPro" id="IPR027598">
    <property type="entry name" value="Amphi-Trp_dom"/>
</dbReference>
<gene>
    <name evidence="3" type="ORF">THMIRHAS_05270</name>
</gene>
<evidence type="ECO:0000313" key="4">
    <source>
        <dbReference type="Proteomes" id="UP000501726"/>
    </source>
</evidence>
<keyword evidence="4" id="KW-1185">Reference proteome</keyword>
<organism evidence="3 4">
    <name type="scientific">Thiosulfatimonas sediminis</name>
    <dbReference type="NCBI Taxonomy" id="2675054"/>
    <lineage>
        <taxon>Bacteria</taxon>
        <taxon>Pseudomonadati</taxon>
        <taxon>Pseudomonadota</taxon>
        <taxon>Gammaproteobacteria</taxon>
        <taxon>Thiotrichales</taxon>
        <taxon>Piscirickettsiaceae</taxon>
        <taxon>Thiosulfatimonas</taxon>
    </lineage>
</organism>
<proteinExistence type="predicted"/>
<evidence type="ECO:0000313" key="3">
    <source>
        <dbReference type="EMBL" id="BBP45154.1"/>
    </source>
</evidence>
<name>A0A6F8PT01_9GAMM</name>
<dbReference type="NCBIfam" id="TIGR04354">
    <property type="entry name" value="amphi-Trp"/>
    <property type="match status" value="1"/>
</dbReference>